<feature type="binding site" evidence="18">
    <location>
        <begin position="57"/>
        <end position="61"/>
    </location>
    <ligand>
        <name>(6S)-NADPHX</name>
        <dbReference type="ChEBI" id="CHEBI:64076"/>
    </ligand>
</feature>
<dbReference type="PROSITE" id="PS51385">
    <property type="entry name" value="YJEF_N"/>
    <property type="match status" value="1"/>
</dbReference>
<keyword evidence="8 17" id="KW-0521">NADP</keyword>
<keyword evidence="9 18" id="KW-0630">Potassium</keyword>
<comment type="function">
    <text evidence="17">Catalyzes the dehydration of the S-form of NAD(P)HX at the expense of ADP, which is converted to AMP. Together with NAD(P)HX epimerase, which catalyzes the epimerization of the S- and R-forms, the enzyme allows the repair of both epimers of NAD(P)HX, a damaged form of NAD(P)H that is a result of enzymatic or heat-dependent hydration.</text>
</comment>
<dbReference type="InterPro" id="IPR029056">
    <property type="entry name" value="Ribokinase-like"/>
</dbReference>
<dbReference type="PANTHER" id="PTHR12592:SF0">
    <property type="entry name" value="ATP-DEPENDENT (S)-NAD(P)H-HYDRATE DEHYDRATASE"/>
    <property type="match status" value="1"/>
</dbReference>
<dbReference type="HAMAP" id="MF_01966">
    <property type="entry name" value="NADHX_epimerase"/>
    <property type="match status" value="1"/>
</dbReference>
<comment type="caution">
    <text evidence="18">Lacks conserved residue(s) required for the propagation of feature annotation.</text>
</comment>
<feature type="binding site" evidence="17">
    <location>
        <position position="454"/>
    </location>
    <ligand>
        <name>AMP</name>
        <dbReference type="ChEBI" id="CHEBI:456215"/>
    </ligand>
</feature>
<evidence type="ECO:0000256" key="11">
    <source>
        <dbReference type="ARBA" id="ARBA00023235"/>
    </source>
</evidence>
<dbReference type="EMBL" id="FOHJ01000004">
    <property type="protein sequence ID" value="SET34532.1"/>
    <property type="molecule type" value="Genomic_DNA"/>
</dbReference>
<comment type="cofactor">
    <cofactor evidence="18 19">
        <name>K(+)</name>
        <dbReference type="ChEBI" id="CHEBI:29103"/>
    </cofactor>
    <text evidence="18 19">Binds 1 potassium ion per subunit.</text>
</comment>
<evidence type="ECO:0000313" key="23">
    <source>
        <dbReference type="Proteomes" id="UP000199095"/>
    </source>
</evidence>
<reference evidence="23" key="1">
    <citation type="submission" date="2016-10" db="EMBL/GenBank/DDBJ databases">
        <authorList>
            <person name="Varghese N."/>
            <person name="Submissions S."/>
        </authorList>
    </citation>
    <scope>NUCLEOTIDE SEQUENCE [LARGE SCALE GENOMIC DNA]</scope>
    <source>
        <strain evidence="23">CGMCC 1.3566</strain>
    </source>
</reference>
<dbReference type="GO" id="GO:0005524">
    <property type="term" value="F:ATP binding"/>
    <property type="evidence" value="ECO:0007669"/>
    <property type="project" value="UniProtKB-UniRule"/>
</dbReference>
<dbReference type="CDD" id="cd01171">
    <property type="entry name" value="YXKO-related"/>
    <property type="match status" value="1"/>
</dbReference>
<comment type="similarity">
    <text evidence="3 19">In the N-terminal section; belongs to the NnrE/AIBP family.</text>
</comment>
<comment type="similarity">
    <text evidence="18">Belongs to the NnrE/AIBP family.</text>
</comment>
<comment type="catalytic activity">
    <reaction evidence="2 18 19">
        <text>(6R)-NADPHX = (6S)-NADPHX</text>
        <dbReference type="Rhea" id="RHEA:32227"/>
        <dbReference type="ChEBI" id="CHEBI:64076"/>
        <dbReference type="ChEBI" id="CHEBI:64077"/>
        <dbReference type="EC" id="5.1.99.6"/>
    </reaction>
</comment>
<evidence type="ECO:0000256" key="6">
    <source>
        <dbReference type="ARBA" id="ARBA00022741"/>
    </source>
</evidence>
<keyword evidence="13" id="KW-0511">Multifunctional enzyme</keyword>
<evidence type="ECO:0000256" key="14">
    <source>
        <dbReference type="ARBA" id="ARBA00025153"/>
    </source>
</evidence>
<dbReference type="Pfam" id="PF01256">
    <property type="entry name" value="Carb_kinase"/>
    <property type="match status" value="1"/>
</dbReference>
<comment type="cofactor">
    <cofactor evidence="17">
        <name>Mg(2+)</name>
        <dbReference type="ChEBI" id="CHEBI:18420"/>
    </cofactor>
</comment>
<evidence type="ECO:0000256" key="4">
    <source>
        <dbReference type="ARBA" id="ARBA00009524"/>
    </source>
</evidence>
<comment type="subunit">
    <text evidence="17">Homotetramer.</text>
</comment>
<dbReference type="STRING" id="237682.SAMN05421676_104114"/>
<dbReference type="GO" id="GO:0052856">
    <property type="term" value="F:NAD(P)HX epimerase activity"/>
    <property type="evidence" value="ECO:0007669"/>
    <property type="project" value="UniProtKB-UniRule"/>
</dbReference>
<evidence type="ECO:0000256" key="17">
    <source>
        <dbReference type="HAMAP-Rule" id="MF_01965"/>
    </source>
</evidence>
<dbReference type="AlphaFoldDB" id="A0A1I0DPQ6"/>
<feature type="binding site" evidence="18">
    <location>
        <position position="163"/>
    </location>
    <ligand>
        <name>(6S)-NADPHX</name>
        <dbReference type="ChEBI" id="CHEBI:64076"/>
    </ligand>
</feature>
<feature type="domain" description="YjeF C-terminal" evidence="20">
    <location>
        <begin position="231"/>
        <end position="514"/>
    </location>
</feature>
<evidence type="ECO:0000256" key="13">
    <source>
        <dbReference type="ARBA" id="ARBA00023268"/>
    </source>
</evidence>
<proteinExistence type="inferred from homology"/>
<dbReference type="InterPro" id="IPR000631">
    <property type="entry name" value="CARKD"/>
</dbReference>
<keyword evidence="5 18" id="KW-0479">Metal-binding</keyword>
<feature type="binding site" evidence="17">
    <location>
        <position position="336"/>
    </location>
    <ligand>
        <name>(6S)-NADPHX</name>
        <dbReference type="ChEBI" id="CHEBI:64076"/>
    </ligand>
</feature>
<dbReference type="NCBIfam" id="TIGR00197">
    <property type="entry name" value="yjeF_nterm"/>
    <property type="match status" value="1"/>
</dbReference>
<comment type="similarity">
    <text evidence="4 19">In the C-terminal section; belongs to the NnrD/CARKD family.</text>
</comment>
<comment type="catalytic activity">
    <reaction evidence="1 18 19">
        <text>(6R)-NADHX = (6S)-NADHX</text>
        <dbReference type="Rhea" id="RHEA:32215"/>
        <dbReference type="ChEBI" id="CHEBI:64074"/>
        <dbReference type="ChEBI" id="CHEBI:64075"/>
        <dbReference type="EC" id="5.1.99.6"/>
    </reaction>
</comment>
<evidence type="ECO:0000256" key="18">
    <source>
        <dbReference type="HAMAP-Rule" id="MF_01966"/>
    </source>
</evidence>
<dbReference type="InterPro" id="IPR030677">
    <property type="entry name" value="Nnr"/>
</dbReference>
<evidence type="ECO:0000256" key="1">
    <source>
        <dbReference type="ARBA" id="ARBA00000013"/>
    </source>
</evidence>
<feature type="binding site" evidence="17">
    <location>
        <position position="266"/>
    </location>
    <ligand>
        <name>(6S)-NADPHX</name>
        <dbReference type="ChEBI" id="CHEBI:64076"/>
    </ligand>
</feature>
<keyword evidence="12 17" id="KW-0456">Lyase</keyword>
<keyword evidence="10 17" id="KW-0520">NAD</keyword>
<dbReference type="InterPro" id="IPR036652">
    <property type="entry name" value="YjeF_N_dom_sf"/>
</dbReference>
<evidence type="ECO:0000256" key="10">
    <source>
        <dbReference type="ARBA" id="ARBA00023027"/>
    </source>
</evidence>
<comment type="catalytic activity">
    <reaction evidence="15 17 19">
        <text>(6S)-NADHX + ADP = AMP + phosphate + NADH + H(+)</text>
        <dbReference type="Rhea" id="RHEA:32223"/>
        <dbReference type="ChEBI" id="CHEBI:15378"/>
        <dbReference type="ChEBI" id="CHEBI:43474"/>
        <dbReference type="ChEBI" id="CHEBI:57945"/>
        <dbReference type="ChEBI" id="CHEBI:64074"/>
        <dbReference type="ChEBI" id="CHEBI:456215"/>
        <dbReference type="ChEBI" id="CHEBI:456216"/>
        <dbReference type="EC" id="4.2.1.136"/>
    </reaction>
</comment>
<keyword evidence="23" id="KW-1185">Reference proteome</keyword>
<dbReference type="InterPro" id="IPR017953">
    <property type="entry name" value="Carbohydrate_kinase_pred_CS"/>
</dbReference>
<dbReference type="PROSITE" id="PS01050">
    <property type="entry name" value="YJEF_C_2"/>
    <property type="match status" value="1"/>
</dbReference>
<evidence type="ECO:0000313" key="22">
    <source>
        <dbReference type="EMBL" id="SET34532.1"/>
    </source>
</evidence>
<name>A0A1I0DPQ6_9BACI</name>
<dbReference type="GO" id="GO:0046496">
    <property type="term" value="P:nicotinamide nucleotide metabolic process"/>
    <property type="evidence" value="ECO:0007669"/>
    <property type="project" value="UniProtKB-UniRule"/>
</dbReference>
<accession>A0A1I0DPQ6</accession>
<comment type="catalytic activity">
    <reaction evidence="16 17 19">
        <text>(6S)-NADPHX + ADP = AMP + phosphate + NADPH + H(+)</text>
        <dbReference type="Rhea" id="RHEA:32235"/>
        <dbReference type="ChEBI" id="CHEBI:15378"/>
        <dbReference type="ChEBI" id="CHEBI:43474"/>
        <dbReference type="ChEBI" id="CHEBI:57783"/>
        <dbReference type="ChEBI" id="CHEBI:64076"/>
        <dbReference type="ChEBI" id="CHEBI:456215"/>
        <dbReference type="ChEBI" id="CHEBI:456216"/>
        <dbReference type="EC" id="4.2.1.136"/>
    </reaction>
</comment>
<evidence type="ECO:0000259" key="20">
    <source>
        <dbReference type="PROSITE" id="PS51383"/>
    </source>
</evidence>
<dbReference type="Gene3D" id="3.40.1190.20">
    <property type="match status" value="1"/>
</dbReference>
<keyword evidence="11 18" id="KW-0413">Isomerase</keyword>
<dbReference type="NCBIfam" id="TIGR00196">
    <property type="entry name" value="yjeF_cterm"/>
    <property type="match status" value="1"/>
</dbReference>
<sequence length="517" mass="56001">MYIAGQKEMQQMDHYTINNLGLPGSVLMENAGAKVVDEIKHESPKQSKILVLAGSGNNGGDGFVVARRLFDLGYDVLLCLMVNPDRIKGDAKIHFDVYVNRKLPLLYFSETSIDTLTYKIKQADVIVDAILGTGLHGPVRKPLNEVISSVNECADDKMIVAVDIPSGVSGDTGKVEGEAIKAKKTITFVCPKKGFFLNQGPEYIGDWKAVDISVPISNAEKLELDLPSVITKELVKDSIPARPANGHKGTFGHVLVIGGSSSFIGAPIFTAKAALHSGAGLVTLAIPESIYPIVASQNPESLLMPLPDDHGYINQSAIDRLSNQLETFDTIAIGPGMGRIPNGEQWMASFIRKLDNQQLVVDADALFLLRHHLDNMGNLKGNVVLTPHPGEMARLLNTNVQEVEESRLDIAATFAPKYNLYLLLKGHRSIISTPENEIWINPYGHDALSKGGSGDVLTGLVASLLAQESKPQNALIAATYLHAKAGETQAEKWSRHGVTPWELITGIKEEINRISGD</sequence>
<evidence type="ECO:0000256" key="5">
    <source>
        <dbReference type="ARBA" id="ARBA00022723"/>
    </source>
</evidence>
<dbReference type="InterPro" id="IPR004443">
    <property type="entry name" value="YjeF_N_dom"/>
</dbReference>
<dbReference type="SUPFAM" id="SSF64153">
    <property type="entry name" value="YjeF N-terminal domain-like"/>
    <property type="match status" value="1"/>
</dbReference>
<dbReference type="Pfam" id="PF03853">
    <property type="entry name" value="YjeF_N"/>
    <property type="match status" value="1"/>
</dbReference>
<evidence type="ECO:0000256" key="8">
    <source>
        <dbReference type="ARBA" id="ARBA00022857"/>
    </source>
</evidence>
<gene>
    <name evidence="18" type="primary">nnrE</name>
    <name evidence="17" type="synonym">nnrD</name>
    <name evidence="22" type="ORF">SAMN05421676_104114</name>
</gene>
<protein>
    <recommendedName>
        <fullName evidence="19">Bifunctional NAD(P)H-hydrate repair enzyme</fullName>
    </recommendedName>
    <alternativeName>
        <fullName evidence="19">Nicotinamide nucleotide repair protein</fullName>
    </alternativeName>
    <domain>
        <recommendedName>
            <fullName evidence="19">ADP-dependent (S)-NAD(P)H-hydrate dehydratase</fullName>
            <ecNumber evidence="19">4.2.1.136</ecNumber>
        </recommendedName>
        <alternativeName>
            <fullName evidence="19">ADP-dependent NAD(P)HX dehydratase</fullName>
        </alternativeName>
    </domain>
    <domain>
        <recommendedName>
            <fullName evidence="19">NAD(P)H-hydrate epimerase</fullName>
            <ecNumber evidence="19">5.1.99.6</ecNumber>
        </recommendedName>
    </domain>
</protein>
<comment type="function">
    <text evidence="14 19">Bifunctional enzyme that catalyzes the epimerization of the S- and R-forms of NAD(P)HX and the dehydration of the S-form of NAD(P)HX at the expense of ADP, which is converted to AMP. This allows the repair of both epimers of NAD(P)HX, a damaged form of NAD(P)H that is a result of enzymatic or heat-dependent hydration.</text>
</comment>
<dbReference type="PROSITE" id="PS51383">
    <property type="entry name" value="YJEF_C_3"/>
    <property type="match status" value="1"/>
</dbReference>
<feature type="binding site" evidence="17">
    <location>
        <position position="455"/>
    </location>
    <ligand>
        <name>(6S)-NADPHX</name>
        <dbReference type="ChEBI" id="CHEBI:64076"/>
    </ligand>
</feature>
<feature type="binding site" evidence="18">
    <location>
        <begin position="132"/>
        <end position="138"/>
    </location>
    <ligand>
        <name>(6S)-NADPHX</name>
        <dbReference type="ChEBI" id="CHEBI:64076"/>
    </ligand>
</feature>
<dbReference type="SUPFAM" id="SSF53613">
    <property type="entry name" value="Ribokinase-like"/>
    <property type="match status" value="1"/>
</dbReference>
<feature type="domain" description="YjeF N-terminal" evidence="21">
    <location>
        <begin position="9"/>
        <end position="220"/>
    </location>
</feature>
<dbReference type="GO" id="GO:0110051">
    <property type="term" value="P:metabolite repair"/>
    <property type="evidence" value="ECO:0007669"/>
    <property type="project" value="TreeGrafter"/>
</dbReference>
<feature type="binding site" evidence="18">
    <location>
        <position position="58"/>
    </location>
    <ligand>
        <name>K(+)</name>
        <dbReference type="ChEBI" id="CHEBI:29103"/>
    </ligand>
</feature>
<keyword evidence="7 17" id="KW-0067">ATP-binding</keyword>
<evidence type="ECO:0000256" key="3">
    <source>
        <dbReference type="ARBA" id="ARBA00006001"/>
    </source>
</evidence>
<dbReference type="HAMAP" id="MF_01965">
    <property type="entry name" value="NADHX_dehydratase"/>
    <property type="match status" value="1"/>
</dbReference>
<dbReference type="PIRSF" id="PIRSF017184">
    <property type="entry name" value="Nnr"/>
    <property type="match status" value="1"/>
</dbReference>
<dbReference type="PANTHER" id="PTHR12592">
    <property type="entry name" value="ATP-DEPENDENT (S)-NAD(P)H-HYDRATE DEHYDRATASE FAMILY MEMBER"/>
    <property type="match status" value="1"/>
</dbReference>
<feature type="binding site" evidence="17">
    <location>
        <begin position="425"/>
        <end position="429"/>
    </location>
    <ligand>
        <name>AMP</name>
        <dbReference type="ChEBI" id="CHEBI:456215"/>
    </ligand>
</feature>
<evidence type="ECO:0000256" key="7">
    <source>
        <dbReference type="ARBA" id="ARBA00022840"/>
    </source>
</evidence>
<dbReference type="EC" id="4.2.1.136" evidence="19"/>
<feature type="binding site" evidence="18">
    <location>
        <position position="166"/>
    </location>
    <ligand>
        <name>K(+)</name>
        <dbReference type="ChEBI" id="CHEBI:29103"/>
    </ligand>
</feature>
<evidence type="ECO:0000256" key="16">
    <source>
        <dbReference type="ARBA" id="ARBA00049209"/>
    </source>
</evidence>
<dbReference type="Proteomes" id="UP000199095">
    <property type="component" value="Unassembled WGS sequence"/>
</dbReference>
<evidence type="ECO:0000256" key="12">
    <source>
        <dbReference type="ARBA" id="ARBA00023239"/>
    </source>
</evidence>
<comment type="function">
    <text evidence="18">Catalyzes the epimerization of the S- and R-forms of NAD(P)HX, a damaged form of NAD(P)H that is a result of enzymatic or heat-dependent hydration. This is a prerequisite for the S-specific NAD(P)H-hydrate dehydratase to allow the repair of both epimers of NAD(P)HX.</text>
</comment>
<dbReference type="GO" id="GO:0046872">
    <property type="term" value="F:metal ion binding"/>
    <property type="evidence" value="ECO:0007669"/>
    <property type="project" value="UniProtKB-UniRule"/>
</dbReference>
<organism evidence="22 23">
    <name type="scientific">Salinibacillus kushneri</name>
    <dbReference type="NCBI Taxonomy" id="237682"/>
    <lineage>
        <taxon>Bacteria</taxon>
        <taxon>Bacillati</taxon>
        <taxon>Bacillota</taxon>
        <taxon>Bacilli</taxon>
        <taxon>Bacillales</taxon>
        <taxon>Bacillaceae</taxon>
        <taxon>Salinibacillus</taxon>
    </lineage>
</organism>
<dbReference type="EC" id="5.1.99.6" evidence="19"/>
<evidence type="ECO:0000256" key="15">
    <source>
        <dbReference type="ARBA" id="ARBA00048238"/>
    </source>
</evidence>
<evidence type="ECO:0000256" key="2">
    <source>
        <dbReference type="ARBA" id="ARBA00000909"/>
    </source>
</evidence>
<feature type="binding site" evidence="18">
    <location>
        <position position="128"/>
    </location>
    <ligand>
        <name>K(+)</name>
        <dbReference type="ChEBI" id="CHEBI:29103"/>
    </ligand>
</feature>
<dbReference type="GO" id="GO:0052855">
    <property type="term" value="F:ADP-dependent NAD(P)H-hydrate dehydratase activity"/>
    <property type="evidence" value="ECO:0007669"/>
    <property type="project" value="UniProtKB-UniRule"/>
</dbReference>
<dbReference type="RefSeq" id="WP_177167230.1">
    <property type="nucleotide sequence ID" value="NZ_FOHJ01000004.1"/>
</dbReference>
<feature type="binding site" evidence="17">
    <location>
        <position position="388"/>
    </location>
    <ligand>
        <name>(6S)-NADPHX</name>
        <dbReference type="ChEBI" id="CHEBI:64076"/>
    </ligand>
</feature>
<evidence type="ECO:0000259" key="21">
    <source>
        <dbReference type="PROSITE" id="PS51385"/>
    </source>
</evidence>
<evidence type="ECO:0000256" key="9">
    <source>
        <dbReference type="ARBA" id="ARBA00022958"/>
    </source>
</evidence>
<dbReference type="Gene3D" id="3.40.50.10260">
    <property type="entry name" value="YjeF N-terminal domain"/>
    <property type="match status" value="1"/>
</dbReference>
<comment type="similarity">
    <text evidence="17">Belongs to the NnrD/CARKD family.</text>
</comment>
<keyword evidence="6 17" id="KW-0547">Nucleotide-binding</keyword>
<evidence type="ECO:0000256" key="19">
    <source>
        <dbReference type="PIRNR" id="PIRNR017184"/>
    </source>
</evidence>